<dbReference type="NCBIfam" id="TIGR01448">
    <property type="entry name" value="recD_rel"/>
    <property type="match status" value="1"/>
</dbReference>
<dbReference type="InterPro" id="IPR006345">
    <property type="entry name" value="RecD2"/>
</dbReference>
<keyword evidence="1" id="KW-0547">Nucleotide-binding</keyword>
<dbReference type="Proteomes" id="UP000006898">
    <property type="component" value="Chromosome"/>
</dbReference>
<dbReference type="InterPro" id="IPR055446">
    <property type="entry name" value="RecD2_N_OB"/>
</dbReference>
<evidence type="ECO:0000256" key="2">
    <source>
        <dbReference type="ARBA" id="ARBA00022840"/>
    </source>
</evidence>
<dbReference type="GO" id="GO:0008854">
    <property type="term" value="F:exodeoxyribonuclease V activity"/>
    <property type="evidence" value="ECO:0007669"/>
    <property type="project" value="UniProtKB-EC"/>
</dbReference>
<dbReference type="AlphaFoldDB" id="D5MJB2"/>
<dbReference type="InterPro" id="IPR003593">
    <property type="entry name" value="AAA+_ATPase"/>
</dbReference>
<dbReference type="HOGENOM" id="CLU_007524_0_3_0"/>
<name>D5MJB2_METO1</name>
<dbReference type="InterPro" id="IPR041451">
    <property type="entry name" value="RecD2_SH13"/>
</dbReference>
<dbReference type="CDD" id="cd18809">
    <property type="entry name" value="SF1_C_RecD"/>
    <property type="match status" value="1"/>
</dbReference>
<sequence>MPARSYDTLQGTLERITYVNEENHYVVARLQVSGRRDLATIVGNLPTVTPGETLKLTGEWIQHNRYGEQFKVEAFETISPATLTGIEKYLGSGLIKGIGPIFAKRLVEVFGIDTLRIIEEEPSRLLTVDGIGEVRLQRIRTAWEEQKEIREVMVFLQGHGVSSAYAAKIFKAYGKSSIAVVQENPYRLAKDIYGIGFKTADRIAQAIGIEPHSPLRVEAGVIHVLNELAGEGHVYYPLDGLTKASAGILEVDEELVTQAVERLRREERVVCLPVLRTQTDEPEPQGVAAYLASLYAAEEGVARRLQVLTEGGELPADIDIERAILWAEQVNRLHLAEQQREAIRAALIRKLLVITGGPGTGKTTILRCILQILEKKHRRMLLCSPTGRAAKRMSEATGREAKTIHRLLEFSPKDGRFKRDQHRPLDADLVIVDEASMIDIVLMNSLLKAIPPAAGLILVGDVDQLPSVGPGAVLRDIIASGLVQVIRLSEIFRQARESQIVVNAHRINRGEMPFCTDWEAQEHGDCYLLAKQDALEVQAAILELAARGLPSRHRVDTLEELQILSPMQKGPIGAMQLNQALQALLNPSGPELLRAGRLYRRGDRVMQIRNNYDKDVYNGDIGRIVTLNLEDREVTVRFDDRHVTYDFNELDELVLAYAVTIHKSQGSEYPVVVIPMHTAHYVMLQRNLLYTAITRGRRLVVLVGTKKAIAIAVKNQKIQLRYTGLVARLQKGLSACNAETESRELSLQLAE</sequence>
<dbReference type="Pfam" id="PF23139">
    <property type="entry name" value="OB_YrrC"/>
    <property type="match status" value="1"/>
</dbReference>
<dbReference type="GO" id="GO:0006310">
    <property type="term" value="P:DNA recombination"/>
    <property type="evidence" value="ECO:0007669"/>
    <property type="project" value="InterPro"/>
</dbReference>
<dbReference type="GO" id="GO:0017116">
    <property type="term" value="F:single-stranded DNA helicase activity"/>
    <property type="evidence" value="ECO:0007669"/>
    <property type="project" value="TreeGrafter"/>
</dbReference>
<dbReference type="EC" id="3.1.11.5" evidence="4"/>
<keyword evidence="2" id="KW-0067">ATP-binding</keyword>
<dbReference type="Gene3D" id="1.10.10.2220">
    <property type="match status" value="1"/>
</dbReference>
<accession>D5MJB2</accession>
<organism evidence="4 5">
    <name type="scientific">Methylomirabilis oxygeniifera</name>
    <dbReference type="NCBI Taxonomy" id="671143"/>
    <lineage>
        <taxon>Bacteria</taxon>
        <taxon>Candidatus Methylomirabilota</taxon>
        <taxon>Candidatus Methylomirabilia</taxon>
        <taxon>Candidatus Methylomirabilales</taxon>
        <taxon>Candidatus Methylomirabilaceae</taxon>
        <taxon>Candidatus Methylomirabilis</taxon>
    </lineage>
</organism>
<dbReference type="PANTHER" id="PTHR43788:SF6">
    <property type="entry name" value="DNA HELICASE B"/>
    <property type="match status" value="1"/>
</dbReference>
<dbReference type="Gene3D" id="3.40.50.300">
    <property type="entry name" value="P-loop containing nucleotide triphosphate hydrolases"/>
    <property type="match status" value="2"/>
</dbReference>
<evidence type="ECO:0000313" key="5">
    <source>
        <dbReference type="Proteomes" id="UP000006898"/>
    </source>
</evidence>
<dbReference type="GO" id="GO:0005524">
    <property type="term" value="F:ATP binding"/>
    <property type="evidence" value="ECO:0007669"/>
    <property type="project" value="UniProtKB-KW"/>
</dbReference>
<dbReference type="KEGG" id="mox:DAMO_0393"/>
<dbReference type="InterPro" id="IPR027417">
    <property type="entry name" value="P-loop_NTPase"/>
</dbReference>
<evidence type="ECO:0000256" key="1">
    <source>
        <dbReference type="ARBA" id="ARBA00022741"/>
    </source>
</evidence>
<dbReference type="SUPFAM" id="SSF47781">
    <property type="entry name" value="RuvA domain 2-like"/>
    <property type="match status" value="1"/>
</dbReference>
<dbReference type="InterPro" id="IPR050534">
    <property type="entry name" value="Coronavir_polyprotein_1ab"/>
</dbReference>
<dbReference type="CDD" id="cd17933">
    <property type="entry name" value="DEXSc_RecD-like"/>
    <property type="match status" value="1"/>
</dbReference>
<dbReference type="InterPro" id="IPR010994">
    <property type="entry name" value="RuvA_2-like"/>
</dbReference>
<dbReference type="GO" id="GO:0043139">
    <property type="term" value="F:5'-3' DNA helicase activity"/>
    <property type="evidence" value="ECO:0007669"/>
    <property type="project" value="InterPro"/>
</dbReference>
<dbReference type="Gene3D" id="1.10.150.20">
    <property type="entry name" value="5' to 3' exonuclease, C-terminal subdomain"/>
    <property type="match status" value="1"/>
</dbReference>
<feature type="domain" description="AAA+ ATPase" evidence="3">
    <location>
        <begin position="348"/>
        <end position="489"/>
    </location>
</feature>
<gene>
    <name evidence="4" type="ORF">DAMO_0393</name>
</gene>
<dbReference type="eggNOG" id="COG0507">
    <property type="taxonomic scope" value="Bacteria"/>
</dbReference>
<dbReference type="GO" id="GO:0003677">
    <property type="term" value="F:DNA binding"/>
    <property type="evidence" value="ECO:0007669"/>
    <property type="project" value="InterPro"/>
</dbReference>
<dbReference type="HAMAP" id="MF_01488">
    <property type="entry name" value="RecD2"/>
    <property type="match status" value="1"/>
</dbReference>
<dbReference type="Pfam" id="PF14520">
    <property type="entry name" value="HHH_5"/>
    <property type="match status" value="1"/>
</dbReference>
<proteinExistence type="inferred from homology"/>
<dbReference type="SUPFAM" id="SSF52540">
    <property type="entry name" value="P-loop containing nucleoside triphosphate hydrolases"/>
    <property type="match status" value="2"/>
</dbReference>
<dbReference type="STRING" id="671143.DAMO_0393"/>
<dbReference type="PANTHER" id="PTHR43788">
    <property type="entry name" value="DNA2/NAM7 HELICASE FAMILY MEMBER"/>
    <property type="match status" value="1"/>
</dbReference>
<dbReference type="GO" id="GO:0009338">
    <property type="term" value="C:exodeoxyribonuclease V complex"/>
    <property type="evidence" value="ECO:0007669"/>
    <property type="project" value="TreeGrafter"/>
</dbReference>
<keyword evidence="4" id="KW-0378">Hydrolase</keyword>
<dbReference type="Pfam" id="PF13245">
    <property type="entry name" value="AAA_19"/>
    <property type="match status" value="1"/>
</dbReference>
<evidence type="ECO:0000313" key="4">
    <source>
        <dbReference type="EMBL" id="CBE67477.1"/>
    </source>
</evidence>
<protein>
    <submittedName>
        <fullName evidence="4">Helicase, RecD/TraA family</fullName>
        <ecNumber evidence="4">3.1.11.5</ecNumber>
    </submittedName>
</protein>
<dbReference type="Pfam" id="PF14490">
    <property type="entry name" value="HHH_RecD2"/>
    <property type="match status" value="1"/>
</dbReference>
<keyword evidence="4" id="KW-0347">Helicase</keyword>
<dbReference type="InterPro" id="IPR027785">
    <property type="entry name" value="UvrD-like_helicase_C"/>
</dbReference>
<dbReference type="EMBL" id="FP565575">
    <property type="protein sequence ID" value="CBE67477.1"/>
    <property type="molecule type" value="Genomic_DNA"/>
</dbReference>
<evidence type="ECO:0000259" key="3">
    <source>
        <dbReference type="SMART" id="SM00382"/>
    </source>
</evidence>
<dbReference type="Gene3D" id="2.30.30.940">
    <property type="match status" value="1"/>
</dbReference>
<dbReference type="PATRIC" id="fig|671143.5.peg.336"/>
<reference evidence="4 5" key="1">
    <citation type="journal article" date="2010" name="Nature">
        <title>Nitrite-driven anaerobic methane oxidation by oxygenic bacteria.</title>
        <authorList>
            <person name="Ettwig K.F."/>
            <person name="Butler M.K."/>
            <person name="Le Paslier D."/>
            <person name="Pelletier E."/>
            <person name="Mangenot S."/>
            <person name="Kuypers M.M.M."/>
            <person name="Schreiber F."/>
            <person name="Dutilh B.E."/>
            <person name="Zedelius J."/>
            <person name="de Beer D."/>
            <person name="Gloerich J."/>
            <person name="Wessels H.J.C.T."/>
            <person name="van Allen T."/>
            <person name="Luesken F."/>
            <person name="Wu M."/>
            <person name="van de Pas-Schoonen K.T."/>
            <person name="Op den Camp H.J.M."/>
            <person name="Janssen-Megens E.M."/>
            <person name="Francoijs K-J."/>
            <person name="Stunnenberg H."/>
            <person name="Weissenbach J."/>
            <person name="Jetten M.S.M."/>
            <person name="Strous M."/>
        </authorList>
    </citation>
    <scope>NUCLEOTIDE SEQUENCE [LARGE SCALE GENOMIC DNA]</scope>
</reference>
<dbReference type="Pfam" id="PF13538">
    <property type="entry name" value="UvrD_C_2"/>
    <property type="match status" value="1"/>
</dbReference>
<dbReference type="InterPro" id="IPR029493">
    <property type="entry name" value="RecD2-like_HHH"/>
</dbReference>
<dbReference type="SMART" id="SM00382">
    <property type="entry name" value="AAA"/>
    <property type="match status" value="1"/>
</dbReference>
<dbReference type="Pfam" id="PF18335">
    <property type="entry name" value="SH3_13"/>
    <property type="match status" value="1"/>
</dbReference>